<dbReference type="SUPFAM" id="SSF48726">
    <property type="entry name" value="Immunoglobulin"/>
    <property type="match status" value="1"/>
</dbReference>
<dbReference type="Pfam" id="PF07654">
    <property type="entry name" value="C1-set"/>
    <property type="match status" value="1"/>
</dbReference>
<keyword evidence="5" id="KW-0325">Glycoprotein</keyword>
<dbReference type="GO" id="GO:0005102">
    <property type="term" value="F:signaling receptor binding"/>
    <property type="evidence" value="ECO:0007669"/>
    <property type="project" value="TreeGrafter"/>
</dbReference>
<dbReference type="InterPro" id="IPR001039">
    <property type="entry name" value="MHC_I_a_a1/a2"/>
</dbReference>
<evidence type="ECO:0000256" key="4">
    <source>
        <dbReference type="ARBA" id="ARBA00023136"/>
    </source>
</evidence>
<reference evidence="8" key="1">
    <citation type="submission" date="2011-12" db="EMBL/GenBank/DDBJ databases">
        <title>Comparative genomics of primate cytomegaloviruses.</title>
        <authorList>
            <person name="Davison A.J."/>
            <person name="Holton M."/>
            <person name="Dolan A."/>
            <person name="Dargan D.J."/>
            <person name="Gatherer D."/>
            <person name="Hayward G.S."/>
        </authorList>
    </citation>
    <scope>NUCLEOTIDE SEQUENCE [LARGE SCALE GENOMIC DNA]</scope>
    <source>
        <strain evidence="8">SqSHV</strain>
    </source>
</reference>
<dbReference type="PANTHER" id="PTHR16675:SF270">
    <property type="entry name" value="HLA CLASS I HISTOCOMPATIBILITY ANTIGEN, B ALPHA CHAIN"/>
    <property type="match status" value="1"/>
</dbReference>
<dbReference type="PROSITE" id="PS00290">
    <property type="entry name" value="IG_MHC"/>
    <property type="match status" value="1"/>
</dbReference>
<keyword evidence="9" id="KW-1185">Reference proteome</keyword>
<sequence length="344" mass="39550">MWIFIVIYFRVLCNFSLSYSLRYFSVSIERDNQEPLYLEAGYVDDIEIVRFDSSDADPKMRPKVSWIQESSSFWDTETEGCVGDRTIFKSNLKVLLRYYNQSGKHIIQRMCGCQGSSNGTLIHGYDQYAYDGKDYIMLTDDLQDWQVTDMYSKLTKDKWDGQNRAQVVRAYLEIDCPEWVQKYVINGTRAGAFQIKAPQVFLTEHHLSDHEVNLKCWALNFYPADIYMMWMKDGEDQAQDIETIETRPSGDGTYQKWVAIVVSPQERQRYQCEVQHVGQKTSVTSKLQSSADSGYGGSLTGIFVVTVALGVGISVVIWRKKLGSKIIMYRRNVGVRMESVSETA</sequence>
<proteinExistence type="predicted"/>
<evidence type="ECO:0000256" key="2">
    <source>
        <dbReference type="ARBA" id="ARBA00022692"/>
    </source>
</evidence>
<dbReference type="InterPro" id="IPR003006">
    <property type="entry name" value="Ig/MHC_CS"/>
</dbReference>
<dbReference type="InterPro" id="IPR011161">
    <property type="entry name" value="MHC_I-like_Ag-recog"/>
</dbReference>
<dbReference type="RefSeq" id="YP_004940190.1">
    <property type="nucleotide sequence ID" value="NC_016448.1"/>
</dbReference>
<evidence type="ECO:0000259" key="7">
    <source>
        <dbReference type="PROSITE" id="PS50835"/>
    </source>
</evidence>
<organism evidence="8 9">
    <name type="scientific">Saimiriine betaherpesvirus 4</name>
    <dbReference type="NCBI Taxonomy" id="1535247"/>
    <lineage>
        <taxon>Viruses</taxon>
        <taxon>Duplodnaviria</taxon>
        <taxon>Heunggongvirae</taxon>
        <taxon>Peploviricota</taxon>
        <taxon>Herviviricetes</taxon>
        <taxon>Herpesvirales</taxon>
        <taxon>Orthoherpesviridae</taxon>
        <taxon>Betaherpesvirinae</taxon>
        <taxon>Cytomegalovirus</taxon>
        <taxon>Cytomegalovirus saimiriinebeta4</taxon>
    </lineage>
</organism>
<dbReference type="OrthoDB" id="16402at10239"/>
<dbReference type="KEGG" id="vg:11464249"/>
<evidence type="ECO:0000313" key="9">
    <source>
        <dbReference type="Proteomes" id="UP000097892"/>
    </source>
</evidence>
<dbReference type="InterPro" id="IPR003597">
    <property type="entry name" value="Ig_C1-set"/>
</dbReference>
<comment type="subcellular location">
    <subcellularLocation>
        <location evidence="1">Membrane</location>
    </subcellularLocation>
</comment>
<dbReference type="PROSITE" id="PS50835">
    <property type="entry name" value="IG_LIKE"/>
    <property type="match status" value="1"/>
</dbReference>
<evidence type="ECO:0000313" key="8">
    <source>
        <dbReference type="EMBL" id="AEV80879.1"/>
    </source>
</evidence>
<dbReference type="GO" id="GO:0042605">
    <property type="term" value="F:peptide antigen binding"/>
    <property type="evidence" value="ECO:0007669"/>
    <property type="project" value="TreeGrafter"/>
</dbReference>
<dbReference type="Pfam" id="PF00129">
    <property type="entry name" value="MHC_I"/>
    <property type="match status" value="1"/>
</dbReference>
<evidence type="ECO:0000256" key="5">
    <source>
        <dbReference type="ARBA" id="ARBA00023180"/>
    </source>
</evidence>
<dbReference type="InterPro" id="IPR011162">
    <property type="entry name" value="MHC_I/II-like_Ag-recog"/>
</dbReference>
<dbReference type="Proteomes" id="UP000097892">
    <property type="component" value="Segment"/>
</dbReference>
<dbReference type="PANTHER" id="PTHR16675">
    <property type="entry name" value="MHC CLASS I-RELATED"/>
    <property type="match status" value="1"/>
</dbReference>
<evidence type="ECO:0000256" key="3">
    <source>
        <dbReference type="ARBA" id="ARBA00022989"/>
    </source>
</evidence>
<dbReference type="InterPro" id="IPR037055">
    <property type="entry name" value="MHC_I-like_Ag-recog_sf"/>
</dbReference>
<dbReference type="FunFam" id="2.60.40.10:FF:000014">
    <property type="entry name" value="H-2 class I histocompatibility antigen, alpha chain"/>
    <property type="match status" value="1"/>
</dbReference>
<dbReference type="InterPro" id="IPR013783">
    <property type="entry name" value="Ig-like_fold"/>
</dbReference>
<dbReference type="GeneID" id="11464249"/>
<dbReference type="GO" id="GO:0002476">
    <property type="term" value="P:antigen processing and presentation of endogenous peptide antigen via MHC class Ib"/>
    <property type="evidence" value="ECO:0007669"/>
    <property type="project" value="TreeGrafter"/>
</dbReference>
<dbReference type="InterPro" id="IPR036179">
    <property type="entry name" value="Ig-like_dom_sf"/>
</dbReference>
<protein>
    <submittedName>
        <fullName evidence="8">Membrane protein S11</fullName>
    </submittedName>
</protein>
<dbReference type="PRINTS" id="PR01638">
    <property type="entry name" value="MHCCLASSI"/>
</dbReference>
<dbReference type="GO" id="GO:0016020">
    <property type="term" value="C:membrane"/>
    <property type="evidence" value="ECO:0007669"/>
    <property type="project" value="UniProtKB-SubCell"/>
</dbReference>
<feature type="domain" description="Ig-like" evidence="7">
    <location>
        <begin position="198"/>
        <end position="284"/>
    </location>
</feature>
<feature type="transmembrane region" description="Helical" evidence="6">
    <location>
        <begin position="295"/>
        <end position="318"/>
    </location>
</feature>
<evidence type="ECO:0000256" key="1">
    <source>
        <dbReference type="ARBA" id="ARBA00004370"/>
    </source>
</evidence>
<dbReference type="GO" id="GO:0005615">
    <property type="term" value="C:extracellular space"/>
    <property type="evidence" value="ECO:0007669"/>
    <property type="project" value="TreeGrafter"/>
</dbReference>
<dbReference type="CDD" id="cd07698">
    <property type="entry name" value="IgC1_MHC_I_alpha3"/>
    <property type="match status" value="1"/>
</dbReference>
<dbReference type="EMBL" id="FJ483967">
    <property type="protein sequence ID" value="AEV80879.1"/>
    <property type="molecule type" value="Genomic_DNA"/>
</dbReference>
<keyword evidence="3 6" id="KW-1133">Transmembrane helix</keyword>
<dbReference type="SUPFAM" id="SSF54452">
    <property type="entry name" value="MHC antigen-recognition domain"/>
    <property type="match status" value="1"/>
</dbReference>
<dbReference type="GO" id="GO:0002486">
    <property type="term" value="P:antigen processing and presentation of endogenous peptide antigen via MHC class I via ER pathway, TAP-independent"/>
    <property type="evidence" value="ECO:0007669"/>
    <property type="project" value="TreeGrafter"/>
</dbReference>
<evidence type="ECO:0000256" key="6">
    <source>
        <dbReference type="SAM" id="Phobius"/>
    </source>
</evidence>
<keyword evidence="2 6" id="KW-0812">Transmembrane</keyword>
<dbReference type="InterPro" id="IPR050208">
    <property type="entry name" value="MHC_class-I_related"/>
</dbReference>
<dbReference type="Gene3D" id="3.30.500.10">
    <property type="entry name" value="MHC class I-like antigen recognition-like"/>
    <property type="match status" value="1"/>
</dbReference>
<dbReference type="Gene3D" id="2.60.40.10">
    <property type="entry name" value="Immunoglobulins"/>
    <property type="match status" value="1"/>
</dbReference>
<dbReference type="GO" id="GO:0006955">
    <property type="term" value="P:immune response"/>
    <property type="evidence" value="ECO:0007669"/>
    <property type="project" value="TreeGrafter"/>
</dbReference>
<dbReference type="FunFam" id="3.30.500.10:FF:000001">
    <property type="entry name" value="H-2 class I histocompatibility antigen, alpha chain"/>
    <property type="match status" value="1"/>
</dbReference>
<dbReference type="InterPro" id="IPR007110">
    <property type="entry name" value="Ig-like_dom"/>
</dbReference>
<dbReference type="SMART" id="SM00407">
    <property type="entry name" value="IGc1"/>
    <property type="match status" value="1"/>
</dbReference>
<keyword evidence="4 6" id="KW-0472">Membrane</keyword>
<gene>
    <name evidence="8" type="primary">S11</name>
</gene>
<accession>G8XST2</accession>
<name>G8XST2_9BETA</name>